<organism evidence="6 7">
    <name type="scientific">Methylobrevis albus</name>
    <dbReference type="NCBI Taxonomy" id="2793297"/>
    <lineage>
        <taxon>Bacteria</taxon>
        <taxon>Pseudomonadati</taxon>
        <taxon>Pseudomonadota</taxon>
        <taxon>Alphaproteobacteria</taxon>
        <taxon>Hyphomicrobiales</taxon>
        <taxon>Pleomorphomonadaceae</taxon>
        <taxon>Methylobrevis</taxon>
    </lineage>
</organism>
<reference evidence="6" key="1">
    <citation type="submission" date="2020-12" db="EMBL/GenBank/DDBJ databases">
        <title>Methylobrevis albus sp. nov., isolated from fresh water lack sediment.</title>
        <authorList>
            <person name="Zou Q."/>
        </authorList>
    </citation>
    <scope>NUCLEOTIDE SEQUENCE</scope>
    <source>
        <strain evidence="6">L22</strain>
    </source>
</reference>
<evidence type="ECO:0000313" key="6">
    <source>
        <dbReference type="EMBL" id="MBH0236570.1"/>
    </source>
</evidence>
<dbReference type="AlphaFoldDB" id="A0A931HZI8"/>
<comment type="caution">
    <text evidence="6">The sequence shown here is derived from an EMBL/GenBank/DDBJ whole genome shotgun (WGS) entry which is preliminary data.</text>
</comment>
<dbReference type="InterPro" id="IPR010389">
    <property type="entry name" value="Urate_ox_N"/>
</dbReference>
<keyword evidence="4" id="KW-0812">Transmembrane</keyword>
<keyword evidence="3" id="KW-0349">Heme</keyword>
<feature type="transmembrane region" description="Helical" evidence="4">
    <location>
        <begin position="147"/>
        <end position="168"/>
    </location>
</feature>
<evidence type="ECO:0000313" key="7">
    <source>
        <dbReference type="Proteomes" id="UP000631694"/>
    </source>
</evidence>
<dbReference type="GO" id="GO:0046872">
    <property type="term" value="F:metal ion binding"/>
    <property type="evidence" value="ECO:0007669"/>
    <property type="project" value="UniProtKB-KW"/>
</dbReference>
<dbReference type="RefSeq" id="WP_197309671.1">
    <property type="nucleotide sequence ID" value="NZ_JADZLT010000039.1"/>
</dbReference>
<keyword evidence="2 3" id="KW-0408">Iron</keyword>
<dbReference type="Pfam" id="PF06181">
    <property type="entry name" value="Urate_ox_N"/>
    <property type="match status" value="1"/>
</dbReference>
<accession>A0A931HZI8</accession>
<dbReference type="GO" id="GO:0020037">
    <property type="term" value="F:heme binding"/>
    <property type="evidence" value="ECO:0007669"/>
    <property type="project" value="InterPro"/>
</dbReference>
<keyword evidence="4" id="KW-0472">Membrane</keyword>
<dbReference type="InterPro" id="IPR009056">
    <property type="entry name" value="Cyt_c-like_dom"/>
</dbReference>
<evidence type="ECO:0000256" key="1">
    <source>
        <dbReference type="ARBA" id="ARBA00022723"/>
    </source>
</evidence>
<protein>
    <submittedName>
        <fullName evidence="6">Urate hydroxylase PuuD</fullName>
    </submittedName>
</protein>
<keyword evidence="7" id="KW-1185">Reference proteome</keyword>
<gene>
    <name evidence="6" type="ORF">I5731_01925</name>
</gene>
<feature type="transmembrane region" description="Helical" evidence="4">
    <location>
        <begin position="113"/>
        <end position="135"/>
    </location>
</feature>
<feature type="transmembrane region" description="Helical" evidence="4">
    <location>
        <begin position="227"/>
        <end position="245"/>
    </location>
</feature>
<dbReference type="GO" id="GO:0009055">
    <property type="term" value="F:electron transfer activity"/>
    <property type="evidence" value="ECO:0007669"/>
    <property type="project" value="InterPro"/>
</dbReference>
<feature type="transmembrane region" description="Helical" evidence="4">
    <location>
        <begin position="174"/>
        <end position="195"/>
    </location>
</feature>
<evidence type="ECO:0000256" key="4">
    <source>
        <dbReference type="SAM" id="Phobius"/>
    </source>
</evidence>
<dbReference type="Proteomes" id="UP000631694">
    <property type="component" value="Unassembled WGS sequence"/>
</dbReference>
<feature type="domain" description="Cytochrome c" evidence="5">
    <location>
        <begin position="304"/>
        <end position="393"/>
    </location>
</feature>
<keyword evidence="4" id="KW-1133">Transmembrane helix</keyword>
<evidence type="ECO:0000259" key="5">
    <source>
        <dbReference type="PROSITE" id="PS51007"/>
    </source>
</evidence>
<dbReference type="EMBL" id="JADZLT010000039">
    <property type="protein sequence ID" value="MBH0236570.1"/>
    <property type="molecule type" value="Genomic_DNA"/>
</dbReference>
<feature type="transmembrane region" description="Helical" evidence="4">
    <location>
        <begin position="281"/>
        <end position="300"/>
    </location>
</feature>
<name>A0A931HZI8_9HYPH</name>
<proteinExistence type="predicted"/>
<keyword evidence="1 3" id="KW-0479">Metal-binding</keyword>
<sequence>MLTFVADWLNILLRWAHLVVGITWIGTSFYFIALDLSLRAREKMSPGVFGTAWQVHGGGFYHVEKFTVAPPALPEDLQWFKWDAYLTWVTGFGLLITQYYVNASIYLVDRAVLPMTGGEAVLISILSLAAGWFAYDRLCRSPIGQNTPVLALIVFVGIVAAAWMFGEIYSGRGALIHVGALVGTIMAFNVFMIIVPNQRKIVASLVAGEAPDPKYGKIGKQRSVHNNYLTLPVLLMMVSNHYPMLTNHPQNWLLVALILLIGAMVRHFINRHEAGDHFNQIAWTLPVAAVGLMVAIVMTAPRTDPAHAGMQVADADVMGIVERHCVACHASQPSHEGFEEAPKGVVLETVADLGRYAPLVDAQAVKSDAMPLGNESGMTDDERRQLGAWIAAR</sequence>
<evidence type="ECO:0000256" key="3">
    <source>
        <dbReference type="PROSITE-ProRule" id="PRU00433"/>
    </source>
</evidence>
<feature type="transmembrane region" description="Helical" evidence="4">
    <location>
        <begin position="251"/>
        <end position="269"/>
    </location>
</feature>
<dbReference type="PROSITE" id="PS51007">
    <property type="entry name" value="CYTC"/>
    <property type="match status" value="1"/>
</dbReference>
<feature type="transmembrane region" description="Helical" evidence="4">
    <location>
        <begin position="84"/>
        <end position="101"/>
    </location>
</feature>
<evidence type="ECO:0000256" key="2">
    <source>
        <dbReference type="ARBA" id="ARBA00023004"/>
    </source>
</evidence>
<feature type="transmembrane region" description="Helical" evidence="4">
    <location>
        <begin position="12"/>
        <end position="34"/>
    </location>
</feature>